<organism evidence="1 2">
    <name type="scientific">Vespula vulgaris</name>
    <name type="common">Yellow jacket</name>
    <name type="synonym">Wasp</name>
    <dbReference type="NCBI Taxonomy" id="7454"/>
    <lineage>
        <taxon>Eukaryota</taxon>
        <taxon>Metazoa</taxon>
        <taxon>Ecdysozoa</taxon>
        <taxon>Arthropoda</taxon>
        <taxon>Hexapoda</taxon>
        <taxon>Insecta</taxon>
        <taxon>Pterygota</taxon>
        <taxon>Neoptera</taxon>
        <taxon>Endopterygota</taxon>
        <taxon>Hymenoptera</taxon>
        <taxon>Apocrita</taxon>
        <taxon>Aculeata</taxon>
        <taxon>Vespoidea</taxon>
        <taxon>Vespidae</taxon>
        <taxon>Vespinae</taxon>
        <taxon>Vespula</taxon>
    </lineage>
</organism>
<dbReference type="EMBL" id="JACSEA010000001">
    <property type="protein sequence ID" value="KAF7411940.1"/>
    <property type="molecule type" value="Genomic_DNA"/>
</dbReference>
<dbReference type="Proteomes" id="UP000614350">
    <property type="component" value="Unassembled WGS sequence"/>
</dbReference>
<gene>
    <name evidence="1" type="ORF">HZH66_000836</name>
</gene>
<proteinExistence type="predicted"/>
<protein>
    <submittedName>
        <fullName evidence="1">Uncharacterized protein</fullName>
    </submittedName>
</protein>
<comment type="caution">
    <text evidence="1">The sequence shown here is derived from an EMBL/GenBank/DDBJ whole genome shotgun (WGS) entry which is preliminary data.</text>
</comment>
<evidence type="ECO:0000313" key="1">
    <source>
        <dbReference type="EMBL" id="KAF7411940.1"/>
    </source>
</evidence>
<reference evidence="1" key="1">
    <citation type="journal article" date="2020" name="G3 (Bethesda)">
        <title>High-Quality Assemblies for Three Invasive Social Wasps from the &lt;i&gt;Vespula&lt;/i&gt; Genus.</title>
        <authorList>
            <person name="Harrop T.W.R."/>
            <person name="Guhlin J."/>
            <person name="McLaughlin G.M."/>
            <person name="Permina E."/>
            <person name="Stockwell P."/>
            <person name="Gilligan J."/>
            <person name="Le Lec M.F."/>
            <person name="Gruber M.A.M."/>
            <person name="Quinn O."/>
            <person name="Lovegrove M."/>
            <person name="Duncan E.J."/>
            <person name="Remnant E.J."/>
            <person name="Van Eeckhoven J."/>
            <person name="Graham B."/>
            <person name="Knapp R.A."/>
            <person name="Langford K.W."/>
            <person name="Kronenberg Z."/>
            <person name="Press M.O."/>
            <person name="Eacker S.M."/>
            <person name="Wilson-Rankin E.E."/>
            <person name="Purcell J."/>
            <person name="Lester P.J."/>
            <person name="Dearden P.K."/>
        </authorList>
    </citation>
    <scope>NUCLEOTIDE SEQUENCE</scope>
    <source>
        <strain evidence="1">Marl-1</strain>
    </source>
</reference>
<name>A0A834KT71_VESVU</name>
<dbReference type="AlphaFoldDB" id="A0A834KT71"/>
<accession>A0A834KT71</accession>
<sequence>MKHDGRENSRMQSLVLRRRLSRTLTTTQSLAILKAPGIEYYGGGRGNGGNVGGFYHTSALCEAHSSKPNGAQRAS</sequence>
<evidence type="ECO:0000313" key="2">
    <source>
        <dbReference type="Proteomes" id="UP000614350"/>
    </source>
</evidence>
<keyword evidence="2" id="KW-1185">Reference proteome</keyword>